<proteinExistence type="predicted"/>
<keyword evidence="3" id="KW-1185">Reference proteome</keyword>
<evidence type="ECO:0000313" key="2">
    <source>
        <dbReference type="EMBL" id="GIY87455.1"/>
    </source>
</evidence>
<organism evidence="2 3">
    <name type="scientific">Caerostris darwini</name>
    <dbReference type="NCBI Taxonomy" id="1538125"/>
    <lineage>
        <taxon>Eukaryota</taxon>
        <taxon>Metazoa</taxon>
        <taxon>Ecdysozoa</taxon>
        <taxon>Arthropoda</taxon>
        <taxon>Chelicerata</taxon>
        <taxon>Arachnida</taxon>
        <taxon>Araneae</taxon>
        <taxon>Araneomorphae</taxon>
        <taxon>Entelegynae</taxon>
        <taxon>Araneoidea</taxon>
        <taxon>Araneidae</taxon>
        <taxon>Caerostris</taxon>
    </lineage>
</organism>
<protein>
    <submittedName>
        <fullName evidence="2">Uncharacterized protein</fullName>
    </submittedName>
</protein>
<gene>
    <name evidence="2" type="ORF">CDAR_320891</name>
</gene>
<sequence length="246" mass="28137">MFEKFRRNGPNNREDESALHGYCIQAILLRGYHPFFLYACFRLLCPRTYLKNSGLMDQTTAKMNLLCMAIASKPLFCEGIILLSLYARFRLLCPWARLKSAWHHTLSLFLSPAPEKWVLSTKSLSQPSTHCDSSPTNTPKSYIIDGHIMSSRSFPGRHSSNSWGEDIVAETSEPQSFYEIPNLIRGCAFRNRVSLILDMIAKQSRFDEQRLICLMNKDLYEQRSLPSTHCDSSPANKTKTTLLMDT</sequence>
<accession>A0AAV4WZS2</accession>
<feature type="region of interest" description="Disordered" evidence="1">
    <location>
        <begin position="225"/>
        <end position="246"/>
    </location>
</feature>
<dbReference type="AlphaFoldDB" id="A0AAV4WZS2"/>
<dbReference type="EMBL" id="BPLQ01015341">
    <property type="protein sequence ID" value="GIY87455.1"/>
    <property type="molecule type" value="Genomic_DNA"/>
</dbReference>
<reference evidence="2 3" key="1">
    <citation type="submission" date="2021-06" db="EMBL/GenBank/DDBJ databases">
        <title>Caerostris darwini draft genome.</title>
        <authorList>
            <person name="Kono N."/>
            <person name="Arakawa K."/>
        </authorList>
    </citation>
    <scope>NUCLEOTIDE SEQUENCE [LARGE SCALE GENOMIC DNA]</scope>
</reference>
<evidence type="ECO:0000256" key="1">
    <source>
        <dbReference type="SAM" id="MobiDB-lite"/>
    </source>
</evidence>
<dbReference type="Proteomes" id="UP001054837">
    <property type="component" value="Unassembled WGS sequence"/>
</dbReference>
<name>A0AAV4WZS2_9ARAC</name>
<comment type="caution">
    <text evidence="2">The sequence shown here is derived from an EMBL/GenBank/DDBJ whole genome shotgun (WGS) entry which is preliminary data.</text>
</comment>
<evidence type="ECO:0000313" key="3">
    <source>
        <dbReference type="Proteomes" id="UP001054837"/>
    </source>
</evidence>